<feature type="domain" description="N-acetyltransferase" evidence="1">
    <location>
        <begin position="17"/>
        <end position="173"/>
    </location>
</feature>
<dbReference type="Proteomes" id="UP001190700">
    <property type="component" value="Unassembled WGS sequence"/>
</dbReference>
<proteinExistence type="predicted"/>
<dbReference type="Gene3D" id="3.40.630.30">
    <property type="match status" value="1"/>
</dbReference>
<name>A0AAE0GQ37_9CHLO</name>
<organism evidence="2 3">
    <name type="scientific">Cymbomonas tetramitiformis</name>
    <dbReference type="NCBI Taxonomy" id="36881"/>
    <lineage>
        <taxon>Eukaryota</taxon>
        <taxon>Viridiplantae</taxon>
        <taxon>Chlorophyta</taxon>
        <taxon>Pyramimonadophyceae</taxon>
        <taxon>Pyramimonadales</taxon>
        <taxon>Pyramimonadaceae</taxon>
        <taxon>Cymbomonas</taxon>
    </lineage>
</organism>
<reference evidence="2 3" key="1">
    <citation type="journal article" date="2015" name="Genome Biol. Evol.">
        <title>Comparative Genomics of a Bacterivorous Green Alga Reveals Evolutionary Causalities and Consequences of Phago-Mixotrophic Mode of Nutrition.</title>
        <authorList>
            <person name="Burns J.A."/>
            <person name="Paasch A."/>
            <person name="Narechania A."/>
            <person name="Kim E."/>
        </authorList>
    </citation>
    <scope>NUCLEOTIDE SEQUENCE [LARGE SCALE GENOMIC DNA]</scope>
    <source>
        <strain evidence="2 3">PLY_AMNH</strain>
    </source>
</reference>
<dbReference type="GO" id="GO:0016747">
    <property type="term" value="F:acyltransferase activity, transferring groups other than amino-acyl groups"/>
    <property type="evidence" value="ECO:0007669"/>
    <property type="project" value="InterPro"/>
</dbReference>
<dbReference type="InterPro" id="IPR016181">
    <property type="entry name" value="Acyl_CoA_acyltransferase"/>
</dbReference>
<gene>
    <name evidence="2" type="ORF">CYMTET_10201</name>
</gene>
<dbReference type="SUPFAM" id="SSF55729">
    <property type="entry name" value="Acyl-CoA N-acyltransferases (Nat)"/>
    <property type="match status" value="1"/>
</dbReference>
<evidence type="ECO:0000313" key="2">
    <source>
        <dbReference type="EMBL" id="KAK3282045.1"/>
    </source>
</evidence>
<dbReference type="CDD" id="cd04301">
    <property type="entry name" value="NAT_SF"/>
    <property type="match status" value="1"/>
</dbReference>
<keyword evidence="3" id="KW-1185">Reference proteome</keyword>
<evidence type="ECO:0000259" key="1">
    <source>
        <dbReference type="PROSITE" id="PS51186"/>
    </source>
</evidence>
<comment type="caution">
    <text evidence="2">The sequence shown here is derived from an EMBL/GenBank/DDBJ whole genome shotgun (WGS) entry which is preliminary data.</text>
</comment>
<dbReference type="Pfam" id="PF00583">
    <property type="entry name" value="Acetyltransf_1"/>
    <property type="match status" value="1"/>
</dbReference>
<dbReference type="EMBL" id="LGRX02003570">
    <property type="protein sequence ID" value="KAK3282045.1"/>
    <property type="molecule type" value="Genomic_DNA"/>
</dbReference>
<sequence>MDPHSQGLPSNLRIERVATSSLSSHIITAVQALHDECFKGEAPKDKQESAREFLDRVLACHDEGSCVWFLLWLSNTLVGMCTVTPYTRSLYGWNLAVSIAHRKRGYGRLLMHHAQEYAYQRGLGELSASVEVAKTRLVAYYTSLGAKLQTTGQGGSNAPPPPSARITKAFSCEQVKADLEMSSAIVWKRANANPKCKVRTLTIFSSCAVMIYVARILHRKC</sequence>
<dbReference type="AlphaFoldDB" id="A0AAE0GQ37"/>
<dbReference type="InterPro" id="IPR000182">
    <property type="entry name" value="GNAT_dom"/>
</dbReference>
<dbReference type="PROSITE" id="PS51186">
    <property type="entry name" value="GNAT"/>
    <property type="match status" value="1"/>
</dbReference>
<protein>
    <recommendedName>
        <fullName evidence="1">N-acetyltransferase domain-containing protein</fullName>
    </recommendedName>
</protein>
<evidence type="ECO:0000313" key="3">
    <source>
        <dbReference type="Proteomes" id="UP001190700"/>
    </source>
</evidence>
<accession>A0AAE0GQ37</accession>